<keyword evidence="1" id="KW-0472">Membrane</keyword>
<sequence>MARRAPRRAHGRRADSGRWRRVSQWRLVVLSRWRIPLVLAGLLIAPCASAHSPIEGIGDFYAGILHPAVVPAQLLALFSLGLFLGQRGLTAMRVGYCAFVPAIVAGLFASGAGWVPVMQPWLLAASICCGFFAALQLRTPVALAGLLAAGVGVAVGLDSFPESDSVAQAAAVLAGSGLGACIGLVVFAAIAELAQREWQRIAVRVAGSWSAASSLLVLSLLWVTGS</sequence>
<feature type="transmembrane region" description="Helical" evidence="1">
    <location>
        <begin position="142"/>
        <end position="160"/>
    </location>
</feature>
<evidence type="ECO:0000256" key="1">
    <source>
        <dbReference type="SAM" id="Phobius"/>
    </source>
</evidence>
<keyword evidence="1" id="KW-1133">Transmembrane helix</keyword>
<feature type="transmembrane region" description="Helical" evidence="1">
    <location>
        <begin position="96"/>
        <end position="115"/>
    </location>
</feature>
<dbReference type="EMBL" id="VTUX01000008">
    <property type="protein sequence ID" value="KAA1189117.1"/>
    <property type="molecule type" value="Genomic_DNA"/>
</dbReference>
<proteinExistence type="predicted"/>
<keyword evidence="3" id="KW-1185">Reference proteome</keyword>
<dbReference type="AlphaFoldDB" id="A0A5B0WRP4"/>
<evidence type="ECO:0008006" key="4">
    <source>
        <dbReference type="Google" id="ProtNLM"/>
    </source>
</evidence>
<protein>
    <recommendedName>
        <fullName evidence="4">HupE / UreJ protein</fullName>
    </recommendedName>
</protein>
<dbReference type="Proteomes" id="UP000323708">
    <property type="component" value="Unassembled WGS sequence"/>
</dbReference>
<dbReference type="Pfam" id="PF04955">
    <property type="entry name" value="HupE_UreJ"/>
    <property type="match status" value="1"/>
</dbReference>
<evidence type="ECO:0000313" key="2">
    <source>
        <dbReference type="EMBL" id="KAA1189117.1"/>
    </source>
</evidence>
<accession>A0A5B0WRP4</accession>
<comment type="caution">
    <text evidence="2">The sequence shown here is derived from an EMBL/GenBank/DDBJ whole genome shotgun (WGS) entry which is preliminary data.</text>
</comment>
<feature type="transmembrane region" description="Helical" evidence="1">
    <location>
        <begin position="60"/>
        <end position="84"/>
    </location>
</feature>
<feature type="transmembrane region" description="Helical" evidence="1">
    <location>
        <begin position="201"/>
        <end position="223"/>
    </location>
</feature>
<keyword evidence="1" id="KW-0812">Transmembrane</keyword>
<organism evidence="2 3">
    <name type="scientific">Pseudohalioglobus sediminis</name>
    <dbReference type="NCBI Taxonomy" id="2606449"/>
    <lineage>
        <taxon>Bacteria</taxon>
        <taxon>Pseudomonadati</taxon>
        <taxon>Pseudomonadota</taxon>
        <taxon>Gammaproteobacteria</taxon>
        <taxon>Cellvibrionales</taxon>
        <taxon>Halieaceae</taxon>
        <taxon>Pseudohalioglobus</taxon>
    </lineage>
</organism>
<name>A0A5B0WRP4_9GAMM</name>
<reference evidence="2 3" key="1">
    <citation type="submission" date="2019-09" db="EMBL/GenBank/DDBJ databases">
        <authorList>
            <person name="Chen X.-Y."/>
        </authorList>
    </citation>
    <scope>NUCLEOTIDE SEQUENCE [LARGE SCALE GENOMIC DNA]</scope>
    <source>
        <strain evidence="2 3">NY5</strain>
    </source>
</reference>
<evidence type="ECO:0000313" key="3">
    <source>
        <dbReference type="Proteomes" id="UP000323708"/>
    </source>
</evidence>
<gene>
    <name evidence="2" type="ORF">F0M18_15685</name>
</gene>
<dbReference type="InterPro" id="IPR007038">
    <property type="entry name" value="HupE_UreJ"/>
</dbReference>
<feature type="transmembrane region" description="Helical" evidence="1">
    <location>
        <begin position="166"/>
        <end position="189"/>
    </location>
</feature>